<evidence type="ECO:0000256" key="3">
    <source>
        <dbReference type="ARBA" id="ARBA00026117"/>
    </source>
</evidence>
<protein>
    <recommendedName>
        <fullName evidence="3">2,4-dienoyl-CoA reductase [(3E)-enoyl-CoA-producing]</fullName>
        <ecNumber evidence="3">1.3.1.124</ecNumber>
    </recommendedName>
</protein>
<evidence type="ECO:0000256" key="4">
    <source>
        <dbReference type="ARBA" id="ARBA00048009"/>
    </source>
</evidence>
<dbReference type="CDD" id="cd05369">
    <property type="entry name" value="TER_DECR_SDR_a"/>
    <property type="match status" value="1"/>
</dbReference>
<dbReference type="OrthoDB" id="1393670at2759"/>
<dbReference type="PRINTS" id="PR00081">
    <property type="entry name" value="GDHRDH"/>
</dbReference>
<dbReference type="PANTHER" id="PTHR43296:SF2">
    <property type="entry name" value="PEROXISOMAL 2,4-DIENOYL-COA REDUCTASE [(3E)-ENOYL-COA-PRODUCING]"/>
    <property type="match status" value="1"/>
</dbReference>
<dbReference type="InterPro" id="IPR002347">
    <property type="entry name" value="SDR_fam"/>
</dbReference>
<evidence type="ECO:0000256" key="1">
    <source>
        <dbReference type="ARBA" id="ARBA00022857"/>
    </source>
</evidence>
<dbReference type="GO" id="GO:0005777">
    <property type="term" value="C:peroxisome"/>
    <property type="evidence" value="ECO:0007669"/>
    <property type="project" value="TreeGrafter"/>
</dbReference>
<dbReference type="EMBL" id="CM035427">
    <property type="protein sequence ID" value="KAH7307004.1"/>
    <property type="molecule type" value="Genomic_DNA"/>
</dbReference>
<dbReference type="AlphaFoldDB" id="A0A8T2S7K7"/>
<evidence type="ECO:0000313" key="7">
    <source>
        <dbReference type="Proteomes" id="UP000825935"/>
    </source>
</evidence>
<keyword evidence="1" id="KW-0521">NADP</keyword>
<dbReference type="InterPro" id="IPR036291">
    <property type="entry name" value="NAD(P)-bd_dom_sf"/>
</dbReference>
<name>A0A8T2S7K7_CERRI</name>
<proteinExistence type="predicted"/>
<accession>A0A8T2S7K7</accession>
<dbReference type="Gene3D" id="3.40.50.720">
    <property type="entry name" value="NAD(P)-binding Rossmann-like Domain"/>
    <property type="match status" value="1"/>
</dbReference>
<keyword evidence="7" id="KW-1185">Reference proteome</keyword>
<evidence type="ECO:0000256" key="2">
    <source>
        <dbReference type="ARBA" id="ARBA00023002"/>
    </source>
</evidence>
<comment type="catalytic activity">
    <reaction evidence="4">
        <text>a (2E,4E)-dienoyl-CoA + NADPH + H(+) = a 4,5-saturated-(3E)-enoyl-CoA + NADP(+)</text>
        <dbReference type="Rhea" id="RHEA:45912"/>
        <dbReference type="ChEBI" id="CHEBI:15378"/>
        <dbReference type="ChEBI" id="CHEBI:57783"/>
        <dbReference type="ChEBI" id="CHEBI:58349"/>
        <dbReference type="ChEBI" id="CHEBI:85101"/>
        <dbReference type="ChEBI" id="CHEBI:85493"/>
        <dbReference type="EC" id="1.3.1.124"/>
    </reaction>
</comment>
<sequence>MVDSSSSMSTSSVTTPPSPFRASILQGKVALITGGATGIGFEIATQLAAHGACISLMGRRAHVLEAAVSSLEKAGFQAIGLQGDVRKKEDANRVVEETVQRFGRLDILVNNAAGNFLVVAEDLSPNGFRTVLDIDAVGTFTMCHAALKYLKRGGIGRDPSESGLIINITATLHYTAQWYQIHVSAAKAAVDSLTRSLSLEWGTDYGIHVNGIAPGPIKDTPGMEKLAPEDAGMDQAKRETWGEKWDIALTAVFLASDAGRHINGTVLAVDNGAWLKKPAPVPRDVIRAVSRTVEMRSRNSAEARSKL</sequence>
<dbReference type="Proteomes" id="UP000825935">
    <property type="component" value="Chromosome 22"/>
</dbReference>
<evidence type="ECO:0000313" key="6">
    <source>
        <dbReference type="EMBL" id="KAH7307004.1"/>
    </source>
</evidence>
<dbReference type="OMA" id="MQAHVCA"/>
<dbReference type="GO" id="GO:0008670">
    <property type="term" value="F:2,4-dienoyl-CoA reductase (NADPH) activity"/>
    <property type="evidence" value="ECO:0007669"/>
    <property type="project" value="InterPro"/>
</dbReference>
<keyword evidence="2" id="KW-0560">Oxidoreductase</keyword>
<organism evidence="6 7">
    <name type="scientific">Ceratopteris richardii</name>
    <name type="common">Triangle waterfern</name>
    <dbReference type="NCBI Taxonomy" id="49495"/>
    <lineage>
        <taxon>Eukaryota</taxon>
        <taxon>Viridiplantae</taxon>
        <taxon>Streptophyta</taxon>
        <taxon>Embryophyta</taxon>
        <taxon>Tracheophyta</taxon>
        <taxon>Polypodiopsida</taxon>
        <taxon>Polypodiidae</taxon>
        <taxon>Polypodiales</taxon>
        <taxon>Pteridineae</taxon>
        <taxon>Pteridaceae</taxon>
        <taxon>Parkerioideae</taxon>
        <taxon>Ceratopteris</taxon>
    </lineage>
</organism>
<evidence type="ECO:0000256" key="5">
    <source>
        <dbReference type="ARBA" id="ARBA00048340"/>
    </source>
</evidence>
<gene>
    <name evidence="6" type="ORF">KP509_22G041700</name>
</gene>
<dbReference type="EC" id="1.3.1.124" evidence="3"/>
<dbReference type="FunFam" id="3.40.50.720:FF:000084">
    <property type="entry name" value="Short-chain dehydrogenase reductase"/>
    <property type="match status" value="1"/>
</dbReference>
<comment type="catalytic activity">
    <reaction evidence="5">
        <text>a (2E,4Z)-dienoyl-CoA + NADPH + H(+) = a 4,5-saturated-(3E)-enoyl-CoA + NADP(+)</text>
        <dbReference type="Rhea" id="RHEA:61892"/>
        <dbReference type="ChEBI" id="CHEBI:15378"/>
        <dbReference type="ChEBI" id="CHEBI:57783"/>
        <dbReference type="ChEBI" id="CHEBI:58349"/>
        <dbReference type="ChEBI" id="CHEBI:85099"/>
        <dbReference type="ChEBI" id="CHEBI:85493"/>
        <dbReference type="EC" id="1.3.1.124"/>
    </reaction>
</comment>
<dbReference type="PANTHER" id="PTHR43296">
    <property type="entry name" value="PEROXISOMAL 2,4-DIENOYL-COA REDUCTASE"/>
    <property type="match status" value="1"/>
</dbReference>
<dbReference type="Pfam" id="PF13561">
    <property type="entry name" value="adh_short_C2"/>
    <property type="match status" value="1"/>
</dbReference>
<dbReference type="InterPro" id="IPR045017">
    <property type="entry name" value="DECR2-like"/>
</dbReference>
<dbReference type="SUPFAM" id="SSF51735">
    <property type="entry name" value="NAD(P)-binding Rossmann-fold domains"/>
    <property type="match status" value="1"/>
</dbReference>
<dbReference type="GO" id="GO:0009062">
    <property type="term" value="P:fatty acid catabolic process"/>
    <property type="evidence" value="ECO:0007669"/>
    <property type="project" value="InterPro"/>
</dbReference>
<dbReference type="PRINTS" id="PR00080">
    <property type="entry name" value="SDRFAMILY"/>
</dbReference>
<reference evidence="6" key="1">
    <citation type="submission" date="2021-08" db="EMBL/GenBank/DDBJ databases">
        <title>WGS assembly of Ceratopteris richardii.</title>
        <authorList>
            <person name="Marchant D.B."/>
            <person name="Chen G."/>
            <person name="Jenkins J."/>
            <person name="Shu S."/>
            <person name="Leebens-Mack J."/>
            <person name="Grimwood J."/>
            <person name="Schmutz J."/>
            <person name="Soltis P."/>
            <person name="Soltis D."/>
            <person name="Chen Z.-H."/>
        </authorList>
    </citation>
    <scope>NUCLEOTIDE SEQUENCE</scope>
    <source>
        <strain evidence="6">Whitten #5841</strain>
        <tissue evidence="6">Leaf</tissue>
    </source>
</reference>
<comment type="caution">
    <text evidence="6">The sequence shown here is derived from an EMBL/GenBank/DDBJ whole genome shotgun (WGS) entry which is preliminary data.</text>
</comment>